<evidence type="ECO:0000313" key="2">
    <source>
        <dbReference type="Proteomes" id="UP000823910"/>
    </source>
</evidence>
<dbReference type="InterPro" id="IPR007438">
    <property type="entry name" value="DUF488"/>
</dbReference>
<reference evidence="1" key="2">
    <citation type="submission" date="2021-04" db="EMBL/GenBank/DDBJ databases">
        <authorList>
            <person name="Gilroy R."/>
        </authorList>
    </citation>
    <scope>NUCLEOTIDE SEQUENCE</scope>
    <source>
        <strain evidence="1">CHK180-15479</strain>
    </source>
</reference>
<dbReference type="AlphaFoldDB" id="A0A9D2N142"/>
<name>A0A9D2N142_9FIRM</name>
<gene>
    <name evidence="1" type="ORF">H9704_13155</name>
</gene>
<evidence type="ECO:0000313" key="1">
    <source>
        <dbReference type="EMBL" id="HJC07068.1"/>
    </source>
</evidence>
<accession>A0A9D2N142</accession>
<dbReference type="PANTHER" id="PTHR39337">
    <property type="entry name" value="BLR5642 PROTEIN"/>
    <property type="match status" value="1"/>
</dbReference>
<dbReference type="PANTHER" id="PTHR39337:SF1">
    <property type="entry name" value="BLR5642 PROTEIN"/>
    <property type="match status" value="1"/>
</dbReference>
<proteinExistence type="predicted"/>
<organism evidence="1 2">
    <name type="scientific">Candidatus Enterocloster excrementipullorum</name>
    <dbReference type="NCBI Taxonomy" id="2838559"/>
    <lineage>
        <taxon>Bacteria</taxon>
        <taxon>Bacillati</taxon>
        <taxon>Bacillota</taxon>
        <taxon>Clostridia</taxon>
        <taxon>Lachnospirales</taxon>
        <taxon>Lachnospiraceae</taxon>
        <taxon>Enterocloster</taxon>
    </lineage>
</organism>
<reference evidence="1" key="1">
    <citation type="journal article" date="2021" name="PeerJ">
        <title>Extensive microbial diversity within the chicken gut microbiome revealed by metagenomics and culture.</title>
        <authorList>
            <person name="Gilroy R."/>
            <person name="Ravi A."/>
            <person name="Getino M."/>
            <person name="Pursley I."/>
            <person name="Horton D.L."/>
            <person name="Alikhan N.F."/>
            <person name="Baker D."/>
            <person name="Gharbi K."/>
            <person name="Hall N."/>
            <person name="Watson M."/>
            <person name="Adriaenssens E.M."/>
            <person name="Foster-Nyarko E."/>
            <person name="Jarju S."/>
            <person name="Secka A."/>
            <person name="Antonio M."/>
            <person name="Oren A."/>
            <person name="Chaudhuri R.R."/>
            <person name="La Ragione R."/>
            <person name="Hildebrand F."/>
            <person name="Pallen M.J."/>
        </authorList>
    </citation>
    <scope>NUCLEOTIDE SEQUENCE</scope>
    <source>
        <strain evidence="1">CHK180-15479</strain>
    </source>
</reference>
<dbReference type="Pfam" id="PF04343">
    <property type="entry name" value="DUF488"/>
    <property type="match status" value="1"/>
</dbReference>
<sequence length="160" mass="18669">MADTLFTIGYSGFSVRTFISTLQKNNITLLADVRSLPYSRRHPDYNQDVLSAVLKEYQIRYQSYAAEFGARQEDRRYYPNGYLDFEQFSKSDPFLSGVRTLAAYTRQGGRAVTQRELEEELLNKYFPNRGQLNLFEKELSLQEYIDAAYKKQNALIGFRI</sequence>
<dbReference type="Proteomes" id="UP000823910">
    <property type="component" value="Unassembled WGS sequence"/>
</dbReference>
<dbReference type="EMBL" id="DWWT01000070">
    <property type="protein sequence ID" value="HJC07068.1"/>
    <property type="molecule type" value="Genomic_DNA"/>
</dbReference>
<protein>
    <submittedName>
        <fullName evidence="1">DUF488 domain-containing protein</fullName>
    </submittedName>
</protein>
<comment type="caution">
    <text evidence="1">The sequence shown here is derived from an EMBL/GenBank/DDBJ whole genome shotgun (WGS) entry which is preliminary data.</text>
</comment>